<feature type="chain" id="PRO_5024343297" evidence="3">
    <location>
        <begin position="21"/>
        <end position="621"/>
    </location>
</feature>
<name>A0A5K3ERI1_MESCO</name>
<proteinExistence type="predicted"/>
<keyword evidence="3" id="KW-0732">Signal</keyword>
<organism evidence="4">
    <name type="scientific">Mesocestoides corti</name>
    <name type="common">Flatworm</name>
    <dbReference type="NCBI Taxonomy" id="53468"/>
    <lineage>
        <taxon>Eukaryota</taxon>
        <taxon>Metazoa</taxon>
        <taxon>Spiralia</taxon>
        <taxon>Lophotrochozoa</taxon>
        <taxon>Platyhelminthes</taxon>
        <taxon>Cestoda</taxon>
        <taxon>Eucestoda</taxon>
        <taxon>Cyclophyllidea</taxon>
        <taxon>Mesocestoididae</taxon>
        <taxon>Mesocestoides</taxon>
    </lineage>
</organism>
<keyword evidence="2" id="KW-0472">Membrane</keyword>
<dbReference type="WBParaSite" id="MCU_002469-RA">
    <property type="protein sequence ID" value="MCU_002469-RA"/>
    <property type="gene ID" value="MCU_002469"/>
</dbReference>
<evidence type="ECO:0000256" key="3">
    <source>
        <dbReference type="SAM" id="SignalP"/>
    </source>
</evidence>
<feature type="signal peptide" evidence="3">
    <location>
        <begin position="1"/>
        <end position="20"/>
    </location>
</feature>
<feature type="compositionally biased region" description="Low complexity" evidence="1">
    <location>
        <begin position="163"/>
        <end position="190"/>
    </location>
</feature>
<feature type="compositionally biased region" description="Basic and acidic residues" evidence="1">
    <location>
        <begin position="601"/>
        <end position="614"/>
    </location>
</feature>
<protein>
    <submittedName>
        <fullName evidence="4">Ig-like domain-containing protein</fullName>
    </submittedName>
</protein>
<dbReference type="AlphaFoldDB" id="A0A5K3ERI1"/>
<feature type="compositionally biased region" description="Polar residues" evidence="1">
    <location>
        <begin position="350"/>
        <end position="361"/>
    </location>
</feature>
<keyword evidence="2" id="KW-0812">Transmembrane</keyword>
<feature type="region of interest" description="Disordered" evidence="1">
    <location>
        <begin position="601"/>
        <end position="621"/>
    </location>
</feature>
<evidence type="ECO:0000256" key="1">
    <source>
        <dbReference type="SAM" id="MobiDB-lite"/>
    </source>
</evidence>
<keyword evidence="2" id="KW-1133">Transmembrane helix</keyword>
<evidence type="ECO:0000256" key="2">
    <source>
        <dbReference type="SAM" id="Phobius"/>
    </source>
</evidence>
<feature type="region of interest" description="Disordered" evidence="1">
    <location>
        <begin position="337"/>
        <end position="361"/>
    </location>
</feature>
<sequence>MWRSTLLLIIPFALFKPLQAVFPPPPLTISLSSDRVALGDSVTIRCHVNPISDEGALMARSSMALYCPVVQESAFCFQNCRPLEQCDSVRGGDCKVIPALEKVACRSITQASGEIIYEYTIDHVTQEWFDKRQKGFACYSAAQTTDWVRLLQAPGKESFQAKTTTTTRIPSTTKSTTTTTTTTSTTMASTTTSTAAPKSVIISETNSMESGVNWFNFLRNSANSWGFWTPEMITIIALSALALSVLINCFCCVKWFVRRHHRKPRNLKRSDTFGTQQDFKTRGVPAVAWFPADPRYVPHGVPTAQQMTPSSAYHRQTAILDGSVSENPPSWGLYDGGNAARAHPEGKAANGSTMSNSGGRNSDSGFSLAHAAPVHLITSAGYPMSFDPLGWSGPVTPRSKQHRLRHSLVPPYYIGMKRAPSRETVFSERPMSELGFESNHYIPVVLGGSCGVRASQPHLGAYGPPLCGPDVSLIEKPGAGDGASAGGGSGSPKPGMAVLLPAAVIGHQFGVLPPPSSSTERSSAPLLKTDLTLKAKTAPQATLEEAAAVNDSSGQNAAEVQKWLQSMSSAEKELPTRHHLRLPTKLADSLNTEYDVASDWSEREPILMQEKPDSEGTVPTD</sequence>
<feature type="transmembrane region" description="Helical" evidence="2">
    <location>
        <begin position="232"/>
        <end position="257"/>
    </location>
</feature>
<feature type="region of interest" description="Disordered" evidence="1">
    <location>
        <begin position="161"/>
        <end position="190"/>
    </location>
</feature>
<reference evidence="4" key="1">
    <citation type="submission" date="2019-11" db="UniProtKB">
        <authorList>
            <consortium name="WormBaseParasite"/>
        </authorList>
    </citation>
    <scope>IDENTIFICATION</scope>
</reference>
<evidence type="ECO:0000313" key="4">
    <source>
        <dbReference type="WBParaSite" id="MCU_002469-RA"/>
    </source>
</evidence>
<accession>A0A5K3ERI1</accession>